<name>A0A9W7F2Y8_9STRA</name>
<sequence length="457" mass="52062">MDQIEGEKFRSLQQQLDIERSKRDALEVQLKRLLQERDDPTRSRSRSSTAIIISKALTRANPSSDILIHDVTIKTLVVKIHESLDNVLNSLVGKNVARNSFDMRQDVVKRDGEETVIVYWSFGVDQVRTCEMILRLTIVRENEELDDGEVMIKVSSVEETDLDEDSISALPANSSLRLILDNGVILLRPLPLGQTSFAFTSEIALKGQSALFENTANSFSRPTNTNAGLATMAKKVITTSENAEDLYSRIANIFYERFKQENVIDQRQKEDFIKNIPTAPPLTDGERAIIKRHMDFYETMRLKAARIGGTVNESVEKFFHRESKVPWGLSVAICDVPAVSIFADLWLLNTYAKKAFNKGTAVLEVFENLDGTRSLYYVKSFGLPGGFQDRLFETWITWDMRVDEFTGKKTYIIVIHPFDAYAGEFRPQNFMNEKFIKADSIGTYIFKELTDNTCEWT</sequence>
<dbReference type="EMBL" id="BRXY01000583">
    <property type="protein sequence ID" value="GMI01690.1"/>
    <property type="molecule type" value="Genomic_DNA"/>
</dbReference>
<evidence type="ECO:0000313" key="3">
    <source>
        <dbReference type="Proteomes" id="UP001165085"/>
    </source>
</evidence>
<evidence type="ECO:0000256" key="1">
    <source>
        <dbReference type="SAM" id="Coils"/>
    </source>
</evidence>
<dbReference type="Proteomes" id="UP001165085">
    <property type="component" value="Unassembled WGS sequence"/>
</dbReference>
<organism evidence="2 3">
    <name type="scientific">Triparma strigata</name>
    <dbReference type="NCBI Taxonomy" id="1606541"/>
    <lineage>
        <taxon>Eukaryota</taxon>
        <taxon>Sar</taxon>
        <taxon>Stramenopiles</taxon>
        <taxon>Ochrophyta</taxon>
        <taxon>Bolidophyceae</taxon>
        <taxon>Parmales</taxon>
        <taxon>Triparmaceae</taxon>
        <taxon>Triparma</taxon>
    </lineage>
</organism>
<reference evidence="3" key="1">
    <citation type="journal article" date="2023" name="Commun. Biol.">
        <title>Genome analysis of Parmales, the sister group of diatoms, reveals the evolutionary specialization of diatoms from phago-mixotrophs to photoautotrophs.</title>
        <authorList>
            <person name="Ban H."/>
            <person name="Sato S."/>
            <person name="Yoshikawa S."/>
            <person name="Yamada K."/>
            <person name="Nakamura Y."/>
            <person name="Ichinomiya M."/>
            <person name="Sato N."/>
            <person name="Blanc-Mathieu R."/>
            <person name="Endo H."/>
            <person name="Kuwata A."/>
            <person name="Ogata H."/>
        </authorList>
    </citation>
    <scope>NUCLEOTIDE SEQUENCE [LARGE SCALE GENOMIC DNA]</scope>
    <source>
        <strain evidence="3">NIES 3701</strain>
    </source>
</reference>
<keyword evidence="1" id="KW-0175">Coiled coil</keyword>
<protein>
    <submittedName>
        <fullName evidence="2">Uncharacterized protein</fullName>
    </submittedName>
</protein>
<feature type="coiled-coil region" evidence="1">
    <location>
        <begin position="9"/>
        <end position="36"/>
    </location>
</feature>
<proteinExistence type="predicted"/>
<gene>
    <name evidence="2" type="ORF">TrST_g10386</name>
</gene>
<keyword evidence="3" id="KW-1185">Reference proteome</keyword>
<dbReference type="AlphaFoldDB" id="A0A9W7F2Y8"/>
<accession>A0A9W7F2Y8</accession>
<comment type="caution">
    <text evidence="2">The sequence shown here is derived from an EMBL/GenBank/DDBJ whole genome shotgun (WGS) entry which is preliminary data.</text>
</comment>
<evidence type="ECO:0000313" key="2">
    <source>
        <dbReference type="EMBL" id="GMI01690.1"/>
    </source>
</evidence>